<feature type="domain" description="B12-binding" evidence="9">
    <location>
        <begin position="10"/>
        <end position="153"/>
    </location>
</feature>
<proteinExistence type="predicted"/>
<dbReference type="GO" id="GO:0003824">
    <property type="term" value="F:catalytic activity"/>
    <property type="evidence" value="ECO:0007669"/>
    <property type="project" value="InterPro"/>
</dbReference>
<feature type="domain" description="Radical SAM core" evidence="10">
    <location>
        <begin position="195"/>
        <end position="422"/>
    </location>
</feature>
<dbReference type="InterPro" id="IPR006638">
    <property type="entry name" value="Elp3/MiaA/NifB-like_rSAM"/>
</dbReference>
<dbReference type="Pfam" id="PF04055">
    <property type="entry name" value="Radical_SAM"/>
    <property type="match status" value="1"/>
</dbReference>
<dbReference type="EMBL" id="CP000085">
    <property type="protein sequence ID" value="ABC34219.1"/>
    <property type="molecule type" value="Genomic_DNA"/>
</dbReference>
<keyword evidence="8" id="KW-0411">Iron-sulfur</keyword>
<dbReference type="CDD" id="cd01335">
    <property type="entry name" value="Radical_SAM"/>
    <property type="match status" value="1"/>
</dbReference>
<evidence type="ECO:0000256" key="1">
    <source>
        <dbReference type="ARBA" id="ARBA00001966"/>
    </source>
</evidence>
<dbReference type="GO" id="GO:0031419">
    <property type="term" value="F:cobalamin binding"/>
    <property type="evidence" value="ECO:0007669"/>
    <property type="project" value="InterPro"/>
</dbReference>
<sequence length="647" mass="71454">MKLLLVDNLVMPEEGSLAYLDVHPHLGLLALAAVAEADGHRVQIYDPKRLIRDGTLAYDATLYERASQAILAARPDGVGFTALGCSFLFALNVAALLKRREPDLPVLLGGPHATMLHRQILERFPQFDIIVRYEADEILPAVLDCLPHRTFDVIPGLSWRATGRGSPLRFTDGKPKVEDLDLLPIASYDHYPVEELGLSMLRIEAGRGCPFACTFCSTAGFFQRSFRLKSAERLVRELDILHQRYRVSDFKLDHDMFTVNRRKVMEFCEAVAGRDYRWRASARIDCVDEALLKKMADAGCVNLYFGVETGSERMQKLCKKRLDLQRVEPILAAADSFGIETTASFITGYPEETGEDQDDTLDMIGRCARRASCLTQLHMLAPEPGTPLFDERGAEIAYDGCGGPYNTRLLSSSDERAVLGHPDIFQTYYHYPAALPRARYIFAVGAADLLRRVGPVIFAYALRGFGGRLSTLISAWRQFADETSPGAPADAAGLEAFIAARFGRGHHLHSLFRYALRLYAARAPADVIVEGPYEPDRPCMLAENVGLLEDIHNCDALVDRIRRSTEGAPMLGDADVGGLGTYIVQGHGEAATGYWVESGIATLLDLFRSPRSCRAVAQWLADATRNDGIDASIFEPLLRRGILVSAG</sequence>
<organism evidence="11 12">
    <name type="scientific">Burkholderia thailandensis (strain ATCC 700388 / DSM 13276 / CCUG 48851 / CIP 106301 / E264)</name>
    <dbReference type="NCBI Taxonomy" id="271848"/>
    <lineage>
        <taxon>Bacteria</taxon>
        <taxon>Pseudomonadati</taxon>
        <taxon>Pseudomonadota</taxon>
        <taxon>Betaproteobacteria</taxon>
        <taxon>Burkholderiales</taxon>
        <taxon>Burkholderiaceae</taxon>
        <taxon>Burkholderia</taxon>
        <taxon>pseudomallei group</taxon>
    </lineage>
</organism>
<dbReference type="SFLD" id="SFLDS00029">
    <property type="entry name" value="Radical_SAM"/>
    <property type="match status" value="1"/>
</dbReference>
<gene>
    <name evidence="11" type="ordered locus">BTH_II0030</name>
</gene>
<dbReference type="Gene3D" id="3.40.50.280">
    <property type="entry name" value="Cobalamin-binding domain"/>
    <property type="match status" value="1"/>
</dbReference>
<evidence type="ECO:0000259" key="10">
    <source>
        <dbReference type="PROSITE" id="PS51918"/>
    </source>
</evidence>
<dbReference type="InterPro" id="IPR051198">
    <property type="entry name" value="BchE-like"/>
</dbReference>
<dbReference type="InterPro" id="IPR023404">
    <property type="entry name" value="rSAM_horseshoe"/>
</dbReference>
<dbReference type="InterPro" id="IPR007197">
    <property type="entry name" value="rSAM"/>
</dbReference>
<dbReference type="PANTHER" id="PTHR43409">
    <property type="entry name" value="ANAEROBIC MAGNESIUM-PROTOPORPHYRIN IX MONOMETHYL ESTER CYCLASE-RELATED"/>
    <property type="match status" value="1"/>
</dbReference>
<dbReference type="GO" id="GO:0051539">
    <property type="term" value="F:4 iron, 4 sulfur cluster binding"/>
    <property type="evidence" value="ECO:0007669"/>
    <property type="project" value="UniProtKB-KW"/>
</dbReference>
<dbReference type="GO" id="GO:0046872">
    <property type="term" value="F:metal ion binding"/>
    <property type="evidence" value="ECO:0007669"/>
    <property type="project" value="UniProtKB-KW"/>
</dbReference>
<dbReference type="Pfam" id="PF02310">
    <property type="entry name" value="B12-binding"/>
    <property type="match status" value="1"/>
</dbReference>
<evidence type="ECO:0000259" key="9">
    <source>
        <dbReference type="PROSITE" id="PS51332"/>
    </source>
</evidence>
<name>Q2T9B7_BURTA</name>
<keyword evidence="4" id="KW-0808">Transferase</keyword>
<dbReference type="SUPFAM" id="SSF102114">
    <property type="entry name" value="Radical SAM enzymes"/>
    <property type="match status" value="1"/>
</dbReference>
<reference evidence="11 12" key="1">
    <citation type="journal article" date="2005" name="BMC Genomics">
        <title>Bacterial genome adaptation to niches: divergence of the potential virulence genes in three Burkholderia species of different survival strategies.</title>
        <authorList>
            <person name="Kim H.S."/>
            <person name="Schell M.A."/>
            <person name="Yu Y."/>
            <person name="Ulrich R.L."/>
            <person name="Sarria S.H."/>
            <person name="Nierman W.C."/>
            <person name="DeShazer D."/>
        </authorList>
    </citation>
    <scope>NUCLEOTIDE SEQUENCE [LARGE SCALE GENOMIC DNA]</scope>
    <source>
        <strain evidence="12">ATCC 700388 / DSM 13276 / CCUG 48851 / CIP 106301 / E264</strain>
    </source>
</reference>
<dbReference type="GeneID" id="45117539"/>
<dbReference type="SFLD" id="SFLDG01082">
    <property type="entry name" value="B12-binding_domain_containing"/>
    <property type="match status" value="1"/>
</dbReference>
<accession>Q2T9B7</accession>
<evidence type="ECO:0000256" key="7">
    <source>
        <dbReference type="ARBA" id="ARBA00023004"/>
    </source>
</evidence>
<evidence type="ECO:0000256" key="5">
    <source>
        <dbReference type="ARBA" id="ARBA00022691"/>
    </source>
</evidence>
<dbReference type="PROSITE" id="PS51918">
    <property type="entry name" value="RADICAL_SAM"/>
    <property type="match status" value="1"/>
</dbReference>
<dbReference type="AlphaFoldDB" id="Q2T9B7"/>
<evidence type="ECO:0000256" key="8">
    <source>
        <dbReference type="ARBA" id="ARBA00023014"/>
    </source>
</evidence>
<dbReference type="InterPro" id="IPR034466">
    <property type="entry name" value="Methyltransferase_Class_B"/>
</dbReference>
<keyword evidence="5" id="KW-0949">S-adenosyl-L-methionine</keyword>
<keyword evidence="2" id="KW-0963">Cytoplasm</keyword>
<dbReference type="InterPro" id="IPR006158">
    <property type="entry name" value="Cobalamin-bd"/>
</dbReference>
<dbReference type="PANTHER" id="PTHR43409:SF7">
    <property type="entry name" value="BLL1977 PROTEIN"/>
    <property type="match status" value="1"/>
</dbReference>
<evidence type="ECO:0000313" key="12">
    <source>
        <dbReference type="Proteomes" id="UP000001930"/>
    </source>
</evidence>
<evidence type="ECO:0000256" key="4">
    <source>
        <dbReference type="ARBA" id="ARBA00022679"/>
    </source>
</evidence>
<dbReference type="SFLD" id="SFLDG01123">
    <property type="entry name" value="methyltransferase_(Class_B)"/>
    <property type="match status" value="1"/>
</dbReference>
<dbReference type="Proteomes" id="UP000001930">
    <property type="component" value="Chromosome II"/>
</dbReference>
<dbReference type="HOGENOM" id="CLU_423170_0_0_4"/>
<keyword evidence="7" id="KW-0408">Iron</keyword>
<dbReference type="PROSITE" id="PS51332">
    <property type="entry name" value="B12_BINDING"/>
    <property type="match status" value="1"/>
</dbReference>
<evidence type="ECO:0000256" key="6">
    <source>
        <dbReference type="ARBA" id="ARBA00022723"/>
    </source>
</evidence>
<dbReference type="InterPro" id="IPR058240">
    <property type="entry name" value="rSAM_sf"/>
</dbReference>
<dbReference type="SMART" id="SM00729">
    <property type="entry name" value="Elp3"/>
    <property type="match status" value="1"/>
</dbReference>
<evidence type="ECO:0000256" key="2">
    <source>
        <dbReference type="ARBA" id="ARBA00022490"/>
    </source>
</evidence>
<evidence type="ECO:0000256" key="3">
    <source>
        <dbReference type="ARBA" id="ARBA00022603"/>
    </source>
</evidence>
<protein>
    <submittedName>
        <fullName evidence="11">Radical SAM domain/B12 binding domain protein</fullName>
    </submittedName>
</protein>
<keyword evidence="12" id="KW-1185">Reference proteome</keyword>
<dbReference type="RefSeq" id="WP_009894565.1">
    <property type="nucleotide sequence ID" value="NC_007650.1"/>
</dbReference>
<comment type="cofactor">
    <cofactor evidence="1">
        <name>[4Fe-4S] cluster</name>
        <dbReference type="ChEBI" id="CHEBI:49883"/>
    </cofactor>
</comment>
<dbReference type="KEGG" id="bte:BTH_II0030"/>
<evidence type="ECO:0000313" key="11">
    <source>
        <dbReference type="EMBL" id="ABC34219.1"/>
    </source>
</evidence>
<keyword evidence="6" id="KW-0479">Metal-binding</keyword>
<keyword evidence="3" id="KW-0489">Methyltransferase</keyword>
<dbReference type="Gene3D" id="3.80.30.20">
    <property type="entry name" value="tm_1862 like domain"/>
    <property type="match status" value="1"/>
</dbReference>